<feature type="transmembrane region" description="Helical" evidence="13">
    <location>
        <begin position="79"/>
        <end position="98"/>
    </location>
</feature>
<keyword evidence="11 13" id="KW-0472">Membrane</keyword>
<evidence type="ECO:0000256" key="13">
    <source>
        <dbReference type="RuleBase" id="RU363107"/>
    </source>
</evidence>
<evidence type="ECO:0000313" key="15">
    <source>
        <dbReference type="RefSeq" id="XP_034068093.1"/>
    </source>
</evidence>
<evidence type="ECO:0000313" key="16">
    <source>
        <dbReference type="RefSeq" id="XP_034068219.1"/>
    </source>
</evidence>
<keyword evidence="14" id="KW-1185">Reference proteome</keyword>
<name>A0A6P8TVB6_GYMAC</name>
<feature type="transmembrane region" description="Helical" evidence="13">
    <location>
        <begin position="54"/>
        <end position="73"/>
    </location>
</feature>
<dbReference type="PANTHER" id="PTHR12859">
    <property type="entry name" value="PRA1 PROTEIN"/>
    <property type="match status" value="1"/>
</dbReference>
<organism evidence="14 16">
    <name type="scientific">Gymnodraco acuticeps</name>
    <name type="common">Antarctic dragonfish</name>
    <dbReference type="NCBI Taxonomy" id="8218"/>
    <lineage>
        <taxon>Eukaryota</taxon>
        <taxon>Metazoa</taxon>
        <taxon>Chordata</taxon>
        <taxon>Craniata</taxon>
        <taxon>Vertebrata</taxon>
        <taxon>Euteleostomi</taxon>
        <taxon>Actinopterygii</taxon>
        <taxon>Neopterygii</taxon>
        <taxon>Teleostei</taxon>
        <taxon>Neoteleostei</taxon>
        <taxon>Acanthomorphata</taxon>
        <taxon>Eupercaria</taxon>
        <taxon>Perciformes</taxon>
        <taxon>Notothenioidei</taxon>
        <taxon>Bathydraconidae</taxon>
        <taxon>Gymnodraco</taxon>
    </lineage>
</organism>
<keyword evidence="10" id="KW-0007">Acetylation</keyword>
<evidence type="ECO:0000256" key="8">
    <source>
        <dbReference type="ARBA" id="ARBA00022824"/>
    </source>
</evidence>
<dbReference type="OrthoDB" id="18213at2759"/>
<comment type="subcellular location">
    <subcellularLocation>
        <location evidence="3">Cell membrane</location>
        <topology evidence="3">Multi-pass membrane protein</topology>
    </subcellularLocation>
    <subcellularLocation>
        <location evidence="1">Cytoplasm</location>
        <location evidence="1">Cytoskeleton</location>
    </subcellularLocation>
    <subcellularLocation>
        <location evidence="2">Endoplasmic reticulum membrane</location>
        <topology evidence="2">Multi-pass membrane protein</topology>
    </subcellularLocation>
    <subcellularLocation>
        <location evidence="13">Membrane</location>
        <topology evidence="13">Multi-pass membrane protein</topology>
    </subcellularLocation>
</comment>
<gene>
    <name evidence="16" type="primary">LOC117543769</name>
    <name evidence="15" type="synonym">LOC117543709</name>
</gene>
<evidence type="ECO:0000256" key="9">
    <source>
        <dbReference type="ARBA" id="ARBA00022989"/>
    </source>
</evidence>
<dbReference type="InterPro" id="IPR004895">
    <property type="entry name" value="Prenylated_rab_accept_PRA1"/>
</dbReference>
<evidence type="ECO:0000256" key="5">
    <source>
        <dbReference type="ARBA" id="ARBA00022475"/>
    </source>
</evidence>
<dbReference type="KEGG" id="gacu:117543709"/>
<evidence type="ECO:0000256" key="10">
    <source>
        <dbReference type="ARBA" id="ARBA00022990"/>
    </source>
</evidence>
<keyword evidence="5" id="KW-1003">Cell membrane</keyword>
<dbReference type="RefSeq" id="XP_034068093.1">
    <property type="nucleotide sequence ID" value="XM_034212202.1"/>
</dbReference>
<keyword evidence="8" id="KW-0256">Endoplasmic reticulum</keyword>
<dbReference type="AlphaFoldDB" id="A0A6P8TVB6"/>
<keyword evidence="9 13" id="KW-1133">Transmembrane helix</keyword>
<dbReference type="GeneID" id="117543769"/>
<protein>
    <recommendedName>
        <fullName evidence="13">PRA1 family protein</fullName>
    </recommendedName>
</protein>
<keyword evidence="12" id="KW-0206">Cytoskeleton</keyword>
<dbReference type="GO" id="GO:0051051">
    <property type="term" value="P:negative regulation of transport"/>
    <property type="evidence" value="ECO:0007669"/>
    <property type="project" value="TreeGrafter"/>
</dbReference>
<evidence type="ECO:0000256" key="2">
    <source>
        <dbReference type="ARBA" id="ARBA00004477"/>
    </source>
</evidence>
<dbReference type="Proteomes" id="UP000515161">
    <property type="component" value="Unplaced"/>
</dbReference>
<evidence type="ECO:0000256" key="11">
    <source>
        <dbReference type="ARBA" id="ARBA00023136"/>
    </source>
</evidence>
<dbReference type="Pfam" id="PF03208">
    <property type="entry name" value="PRA1"/>
    <property type="match status" value="1"/>
</dbReference>
<comment type="similarity">
    <text evidence="4 13">Belongs to the PRA1 family.</text>
</comment>
<feature type="transmembrane region" description="Helical" evidence="13">
    <location>
        <begin position="139"/>
        <end position="156"/>
    </location>
</feature>
<evidence type="ECO:0000256" key="7">
    <source>
        <dbReference type="ARBA" id="ARBA00022692"/>
    </source>
</evidence>
<reference evidence="15 16" key="1">
    <citation type="submission" date="2025-04" db="UniProtKB">
        <authorList>
            <consortium name="RefSeq"/>
        </authorList>
    </citation>
    <scope>IDENTIFICATION</scope>
</reference>
<dbReference type="GO" id="GO:0005886">
    <property type="term" value="C:plasma membrane"/>
    <property type="evidence" value="ECO:0007669"/>
    <property type="project" value="UniProtKB-SubCell"/>
</dbReference>
<evidence type="ECO:0000313" key="14">
    <source>
        <dbReference type="Proteomes" id="UP000515161"/>
    </source>
</evidence>
<evidence type="ECO:0000256" key="3">
    <source>
        <dbReference type="ARBA" id="ARBA00004651"/>
    </source>
</evidence>
<keyword evidence="7 13" id="KW-0812">Transmembrane</keyword>
<dbReference type="GO" id="GO:0005856">
    <property type="term" value="C:cytoskeleton"/>
    <property type="evidence" value="ECO:0007669"/>
    <property type="project" value="UniProtKB-SubCell"/>
</dbReference>
<dbReference type="KEGG" id="gacu:117543769"/>
<sequence length="203" mass="22781">MKSCQISTRSWQQMAKVEVTPLRSWEDFFPGSERFCKPDEKDPTRWGNRVVSNLLYYQTNYIAIALVAFIFVGCLNPEGMFAAMALGSAIFLGSVWAADNQDFIGSLKRVNPVVFGIGLTVTSYILLCMLGSIMCFLSAIYLPLALILAHASYRLCNMKNKMENTIEAVGLKRSPMGLLLQALGQQEKNLMTIQNYLEEKLKD</sequence>
<proteinExistence type="inferred from homology"/>
<evidence type="ECO:0000256" key="4">
    <source>
        <dbReference type="ARBA" id="ARBA00006483"/>
    </source>
</evidence>
<feature type="transmembrane region" description="Helical" evidence="13">
    <location>
        <begin position="110"/>
        <end position="133"/>
    </location>
</feature>
<dbReference type="PANTHER" id="PTHR12859:SF2">
    <property type="entry name" value="PRA1 FAMILY PROTEIN 3"/>
    <property type="match status" value="1"/>
</dbReference>
<accession>A0A6P8TVB6</accession>
<evidence type="ECO:0000256" key="1">
    <source>
        <dbReference type="ARBA" id="ARBA00004245"/>
    </source>
</evidence>
<keyword evidence="6" id="KW-0963">Cytoplasm</keyword>
<evidence type="ECO:0000256" key="6">
    <source>
        <dbReference type="ARBA" id="ARBA00022490"/>
    </source>
</evidence>
<evidence type="ECO:0000256" key="12">
    <source>
        <dbReference type="ARBA" id="ARBA00023212"/>
    </source>
</evidence>
<dbReference type="RefSeq" id="XP_034068219.1">
    <property type="nucleotide sequence ID" value="XM_034212328.1"/>
</dbReference>
<dbReference type="GO" id="GO:0005789">
    <property type="term" value="C:endoplasmic reticulum membrane"/>
    <property type="evidence" value="ECO:0007669"/>
    <property type="project" value="UniProtKB-SubCell"/>
</dbReference>